<protein>
    <submittedName>
        <fullName evidence="1">Uncharacterized protein</fullName>
    </submittedName>
</protein>
<proteinExistence type="predicted"/>
<reference evidence="1 2" key="1">
    <citation type="submission" date="2024-01" db="EMBL/GenBank/DDBJ databases">
        <title>Genomic analysis and antimicrobial resistance profiles of Trueperella pyogenes isolated from domestic and wild animals.</title>
        <authorList>
            <person name="Magossi G."/>
            <person name="Gzyl K.E."/>
            <person name="Holman D.B."/>
            <person name="Amat S."/>
        </authorList>
    </citation>
    <scope>NUCLEOTIDE SEQUENCE [LARGE SCALE GENOMIC DNA]</scope>
    <source>
        <strain evidence="1 2">1494</strain>
    </source>
</reference>
<organism evidence="1 2">
    <name type="scientific">Trueperella pyogenes</name>
    <dbReference type="NCBI Taxonomy" id="1661"/>
    <lineage>
        <taxon>Bacteria</taxon>
        <taxon>Bacillati</taxon>
        <taxon>Actinomycetota</taxon>
        <taxon>Actinomycetes</taxon>
        <taxon>Actinomycetales</taxon>
        <taxon>Actinomycetaceae</taxon>
        <taxon>Trueperella</taxon>
    </lineage>
</organism>
<sequence>MGFPPKLPDWEVYAGDDATLTLEYKTDDTPLDLSAWGNWRATWRPTLPGGSVDETAQPVSLTVDASKAKQGLVAVTIPATLSAVDGGKVREGAWDLQATNAGGVRTWARGIVRWMGDITR</sequence>
<name>A0ABV3NDT3_9ACTO</name>
<keyword evidence="2" id="KW-1185">Reference proteome</keyword>
<comment type="caution">
    <text evidence="1">The sequence shown here is derived from an EMBL/GenBank/DDBJ whole genome shotgun (WGS) entry which is preliminary data.</text>
</comment>
<dbReference type="RefSeq" id="WP_367246390.1">
    <property type="nucleotide sequence ID" value="NZ_JBAGNM010000020.1"/>
</dbReference>
<evidence type="ECO:0000313" key="1">
    <source>
        <dbReference type="EMBL" id="MEW6955386.1"/>
    </source>
</evidence>
<accession>A0ABV3NDT3</accession>
<dbReference type="Proteomes" id="UP001555100">
    <property type="component" value="Unassembled WGS sequence"/>
</dbReference>
<dbReference type="EMBL" id="JBAGNM010000020">
    <property type="protein sequence ID" value="MEW6955386.1"/>
    <property type="molecule type" value="Genomic_DNA"/>
</dbReference>
<gene>
    <name evidence="1" type="ORF">V3M73_10200</name>
</gene>
<evidence type="ECO:0000313" key="2">
    <source>
        <dbReference type="Proteomes" id="UP001555100"/>
    </source>
</evidence>